<dbReference type="InterPro" id="IPR036691">
    <property type="entry name" value="Endo/exonu/phosph_ase_sf"/>
</dbReference>
<dbReference type="InterPro" id="IPR005135">
    <property type="entry name" value="Endo/exonuclease/phosphatase"/>
</dbReference>
<dbReference type="InterPro" id="IPR050410">
    <property type="entry name" value="CCR4/nocturin_mRNA_transcr"/>
</dbReference>
<dbReference type="CDD" id="cd09083">
    <property type="entry name" value="EEP-1"/>
    <property type="match status" value="1"/>
</dbReference>
<reference evidence="3" key="2">
    <citation type="submission" date="2021-04" db="EMBL/GenBank/DDBJ databases">
        <authorList>
            <person name="Gilroy R."/>
        </authorList>
    </citation>
    <scope>NUCLEOTIDE SEQUENCE</scope>
    <source>
        <strain evidence="3">421</strain>
    </source>
</reference>
<dbReference type="EMBL" id="DXGE01000002">
    <property type="protein sequence ID" value="HIW84944.1"/>
    <property type="molecule type" value="Genomic_DNA"/>
</dbReference>
<keyword evidence="1" id="KW-0732">Signal</keyword>
<dbReference type="GO" id="GO:0000175">
    <property type="term" value="F:3'-5'-RNA exonuclease activity"/>
    <property type="evidence" value="ECO:0007669"/>
    <property type="project" value="TreeGrafter"/>
</dbReference>
<dbReference type="Proteomes" id="UP000824205">
    <property type="component" value="Unassembled WGS sequence"/>
</dbReference>
<comment type="caution">
    <text evidence="3">The sequence shown here is derived from an EMBL/GenBank/DDBJ whole genome shotgun (WGS) entry which is preliminary data.</text>
</comment>
<evidence type="ECO:0000259" key="2">
    <source>
        <dbReference type="Pfam" id="PF03372"/>
    </source>
</evidence>
<dbReference type="GO" id="GO:0004519">
    <property type="term" value="F:endonuclease activity"/>
    <property type="evidence" value="ECO:0007669"/>
    <property type="project" value="UniProtKB-KW"/>
</dbReference>
<dbReference type="AlphaFoldDB" id="A0A9D1UEK3"/>
<organism evidence="3 4">
    <name type="scientific">Candidatus Eubacterium faecipullorum</name>
    <dbReference type="NCBI Taxonomy" id="2838571"/>
    <lineage>
        <taxon>Bacteria</taxon>
        <taxon>Bacillati</taxon>
        <taxon>Bacillota</taxon>
        <taxon>Clostridia</taxon>
        <taxon>Eubacteriales</taxon>
        <taxon>Eubacteriaceae</taxon>
        <taxon>Eubacterium</taxon>
    </lineage>
</organism>
<dbReference type="PANTHER" id="PTHR12121:SF36">
    <property type="entry name" value="ENDONUCLEASE_EXONUCLEASE_PHOSPHATASE DOMAIN-CONTAINING PROTEIN"/>
    <property type="match status" value="1"/>
</dbReference>
<protein>
    <submittedName>
        <fullName evidence="3">Endonuclease/exonuclease/phosphatase family protein</fullName>
    </submittedName>
</protein>
<reference evidence="3" key="1">
    <citation type="journal article" date="2021" name="PeerJ">
        <title>Extensive microbial diversity within the chicken gut microbiome revealed by metagenomics and culture.</title>
        <authorList>
            <person name="Gilroy R."/>
            <person name="Ravi A."/>
            <person name="Getino M."/>
            <person name="Pursley I."/>
            <person name="Horton D.L."/>
            <person name="Alikhan N.F."/>
            <person name="Baker D."/>
            <person name="Gharbi K."/>
            <person name="Hall N."/>
            <person name="Watson M."/>
            <person name="Adriaenssens E.M."/>
            <person name="Foster-Nyarko E."/>
            <person name="Jarju S."/>
            <person name="Secka A."/>
            <person name="Antonio M."/>
            <person name="Oren A."/>
            <person name="Chaudhuri R.R."/>
            <person name="La Ragione R."/>
            <person name="Hildebrand F."/>
            <person name="Pallen M.J."/>
        </authorList>
    </citation>
    <scope>NUCLEOTIDE SEQUENCE</scope>
    <source>
        <strain evidence="3">421</strain>
    </source>
</reference>
<sequence length="294" mass="32635">MKKFTAVLLSVIMIALAFTACSQDAKYTFTQRTAQNGVAAVTFNCAAPWGSLLDGTQSSARVKRFAAYMNAVSPDFIGTQEMNADWLEKLGELMPDYDSYGVARGGDENEKQSEMNAVFWLKDKYNRIDSGTFWLSETPDEESRYAGAGCNRICTWVLLEDKNSAAQYLFMNTHLDNVSEEAQEYGANVILERMNALTAQYDKAAVILTGDFNQTRGMRAHSAVSAVLNDSLSAAENGEIKGTYQEWGEQDNTEPIDFIFSSNDLPAVEYQVLDDLSNGYISDHYGVYTEFVIA</sequence>
<dbReference type="PROSITE" id="PS51257">
    <property type="entry name" value="PROKAR_LIPOPROTEIN"/>
    <property type="match status" value="1"/>
</dbReference>
<feature type="domain" description="Endonuclease/exonuclease/phosphatase" evidence="2">
    <location>
        <begin position="42"/>
        <end position="284"/>
    </location>
</feature>
<keyword evidence="3" id="KW-0540">Nuclease</keyword>
<keyword evidence="3" id="KW-0255">Endonuclease</keyword>
<dbReference type="SUPFAM" id="SSF56219">
    <property type="entry name" value="DNase I-like"/>
    <property type="match status" value="1"/>
</dbReference>
<evidence type="ECO:0000313" key="3">
    <source>
        <dbReference type="EMBL" id="HIW84944.1"/>
    </source>
</evidence>
<feature type="signal peptide" evidence="1">
    <location>
        <begin position="1"/>
        <end position="22"/>
    </location>
</feature>
<keyword evidence="3" id="KW-0378">Hydrolase</keyword>
<accession>A0A9D1UEK3</accession>
<evidence type="ECO:0000313" key="4">
    <source>
        <dbReference type="Proteomes" id="UP000824205"/>
    </source>
</evidence>
<gene>
    <name evidence="3" type="ORF">IAA48_00465</name>
</gene>
<feature type="chain" id="PRO_5038745181" evidence="1">
    <location>
        <begin position="23"/>
        <end position="294"/>
    </location>
</feature>
<evidence type="ECO:0000256" key="1">
    <source>
        <dbReference type="SAM" id="SignalP"/>
    </source>
</evidence>
<name>A0A9D1UEK3_9FIRM</name>
<dbReference type="Gene3D" id="3.60.10.10">
    <property type="entry name" value="Endonuclease/exonuclease/phosphatase"/>
    <property type="match status" value="1"/>
</dbReference>
<dbReference type="PANTHER" id="PTHR12121">
    <property type="entry name" value="CARBON CATABOLITE REPRESSOR PROTEIN 4"/>
    <property type="match status" value="1"/>
</dbReference>
<proteinExistence type="predicted"/>
<dbReference type="Pfam" id="PF03372">
    <property type="entry name" value="Exo_endo_phos"/>
    <property type="match status" value="1"/>
</dbReference>